<evidence type="ECO:0000256" key="2">
    <source>
        <dbReference type="ARBA" id="ARBA00007801"/>
    </source>
</evidence>
<dbReference type="Proteomes" id="UP001211907">
    <property type="component" value="Unassembled WGS sequence"/>
</dbReference>
<reference evidence="7" key="1">
    <citation type="submission" date="2020-05" db="EMBL/GenBank/DDBJ databases">
        <title>Phylogenomic resolution of chytrid fungi.</title>
        <authorList>
            <person name="Stajich J.E."/>
            <person name="Amses K."/>
            <person name="Simmons R."/>
            <person name="Seto K."/>
            <person name="Myers J."/>
            <person name="Bonds A."/>
            <person name="Quandt C.A."/>
            <person name="Barry K."/>
            <person name="Liu P."/>
            <person name="Grigoriev I."/>
            <person name="Longcore J.E."/>
            <person name="James T.Y."/>
        </authorList>
    </citation>
    <scope>NUCLEOTIDE SEQUENCE</scope>
    <source>
        <strain evidence="7">JEL0513</strain>
    </source>
</reference>
<evidence type="ECO:0000313" key="7">
    <source>
        <dbReference type="EMBL" id="KAJ3142553.1"/>
    </source>
</evidence>
<dbReference type="InterPro" id="IPR002938">
    <property type="entry name" value="FAD-bd"/>
</dbReference>
<dbReference type="GO" id="GO:0071949">
    <property type="term" value="F:FAD binding"/>
    <property type="evidence" value="ECO:0007669"/>
    <property type="project" value="InterPro"/>
</dbReference>
<dbReference type="EMBL" id="JADGJH010000013">
    <property type="protein sequence ID" value="KAJ3142553.1"/>
    <property type="molecule type" value="Genomic_DNA"/>
</dbReference>
<dbReference type="Pfam" id="PF01494">
    <property type="entry name" value="FAD_binding_3"/>
    <property type="match status" value="1"/>
</dbReference>
<dbReference type="Gene3D" id="3.40.30.120">
    <property type="match status" value="1"/>
</dbReference>
<comment type="caution">
    <text evidence="7">The sequence shown here is derived from an EMBL/GenBank/DDBJ whole genome shotgun (WGS) entry which is preliminary data.</text>
</comment>
<dbReference type="PANTHER" id="PTHR43004:SF19">
    <property type="entry name" value="BINDING MONOOXYGENASE, PUTATIVE (JCVI)-RELATED"/>
    <property type="match status" value="1"/>
</dbReference>
<dbReference type="SUPFAM" id="SSF51905">
    <property type="entry name" value="FAD/NAD(P)-binding domain"/>
    <property type="match status" value="1"/>
</dbReference>
<sequence>MDLYGNNTLLEVPDDIGQQLIQERIHKDLKIEKMIWKTHFRINERIASRYSDGMRVYLAGDACHAHTPLGGQGQNTGIQDAINLGWKLSMVLKNQCISLLLETYESERSVVGQQLVAFTSTSQKTSSSRSPTVQFIRNTVLSLSASRDFFVSLISQTLGETIYHYRGSALSVENWDNIEKLPPAKRATVKLNSERIYAGDRVSCYMLPHIGTVFFNTTCGFKLLLFAGKKTYAREPDLTNDELRQFAEIARAQTFSAVSDALVVEETNEKAYQTFGVREQCLFLIRPDGYVCYRSQPVKQDSLNYYLKDHAGLTAFS</sequence>
<dbReference type="InterPro" id="IPR050641">
    <property type="entry name" value="RIFMO-like"/>
</dbReference>
<dbReference type="GO" id="GO:0016709">
    <property type="term" value="F:oxidoreductase activity, acting on paired donors, with incorporation or reduction of molecular oxygen, NAD(P)H as one donor, and incorporation of one atom of oxygen"/>
    <property type="evidence" value="ECO:0007669"/>
    <property type="project" value="UniProtKB-ARBA"/>
</dbReference>
<gene>
    <name evidence="7" type="ORF">HK100_001377</name>
</gene>
<dbReference type="InterPro" id="IPR036249">
    <property type="entry name" value="Thioredoxin-like_sf"/>
</dbReference>
<dbReference type="Gene3D" id="3.30.70.2450">
    <property type="match status" value="1"/>
</dbReference>
<name>A0AAD5TBM9_9FUNG</name>
<dbReference type="PRINTS" id="PR00420">
    <property type="entry name" value="RNGMNOXGNASE"/>
</dbReference>
<comment type="similarity">
    <text evidence="2">Belongs to the PheA/TfdB FAD monooxygenase family.</text>
</comment>
<organism evidence="7 8">
    <name type="scientific">Physocladia obscura</name>
    <dbReference type="NCBI Taxonomy" id="109957"/>
    <lineage>
        <taxon>Eukaryota</taxon>
        <taxon>Fungi</taxon>
        <taxon>Fungi incertae sedis</taxon>
        <taxon>Chytridiomycota</taxon>
        <taxon>Chytridiomycota incertae sedis</taxon>
        <taxon>Chytridiomycetes</taxon>
        <taxon>Chytridiales</taxon>
        <taxon>Chytriomycetaceae</taxon>
        <taxon>Physocladia</taxon>
    </lineage>
</organism>
<evidence type="ECO:0000256" key="5">
    <source>
        <dbReference type="ARBA" id="ARBA00023002"/>
    </source>
</evidence>
<protein>
    <recommendedName>
        <fullName evidence="6">FAD-binding domain-containing protein</fullName>
    </recommendedName>
</protein>
<dbReference type="Gene3D" id="3.50.50.60">
    <property type="entry name" value="FAD/NAD(P)-binding domain"/>
    <property type="match status" value="1"/>
</dbReference>
<dbReference type="AlphaFoldDB" id="A0AAD5TBM9"/>
<accession>A0AAD5TBM9</accession>
<evidence type="ECO:0000313" key="8">
    <source>
        <dbReference type="Proteomes" id="UP001211907"/>
    </source>
</evidence>
<comment type="cofactor">
    <cofactor evidence="1">
        <name>FAD</name>
        <dbReference type="ChEBI" id="CHEBI:57692"/>
    </cofactor>
</comment>
<proteinExistence type="inferred from homology"/>
<dbReference type="InterPro" id="IPR036188">
    <property type="entry name" value="FAD/NAD-bd_sf"/>
</dbReference>
<evidence type="ECO:0000256" key="1">
    <source>
        <dbReference type="ARBA" id="ARBA00001974"/>
    </source>
</evidence>
<evidence type="ECO:0000256" key="3">
    <source>
        <dbReference type="ARBA" id="ARBA00022630"/>
    </source>
</evidence>
<evidence type="ECO:0000259" key="6">
    <source>
        <dbReference type="Pfam" id="PF01494"/>
    </source>
</evidence>
<keyword evidence="8" id="KW-1185">Reference proteome</keyword>
<keyword evidence="4" id="KW-0274">FAD</keyword>
<keyword evidence="3" id="KW-0285">Flavoprotein</keyword>
<feature type="domain" description="FAD-binding" evidence="6">
    <location>
        <begin position="18"/>
        <end position="119"/>
    </location>
</feature>
<dbReference type="SUPFAM" id="SSF52833">
    <property type="entry name" value="Thioredoxin-like"/>
    <property type="match status" value="1"/>
</dbReference>
<dbReference type="PANTHER" id="PTHR43004">
    <property type="entry name" value="TRK SYSTEM POTASSIUM UPTAKE PROTEIN"/>
    <property type="match status" value="1"/>
</dbReference>
<keyword evidence="5" id="KW-0560">Oxidoreductase</keyword>
<evidence type="ECO:0000256" key="4">
    <source>
        <dbReference type="ARBA" id="ARBA00022827"/>
    </source>
</evidence>